<protein>
    <submittedName>
        <fullName evidence="1">Uncharacterized protein</fullName>
    </submittedName>
</protein>
<comment type="caution">
    <text evidence="1">The sequence shown here is derived from an EMBL/GenBank/DDBJ whole genome shotgun (WGS) entry which is preliminary data.</text>
</comment>
<organism evidence="1 2">
    <name type="scientific">Crenichthys baileyi</name>
    <name type="common">White River springfish</name>
    <dbReference type="NCBI Taxonomy" id="28760"/>
    <lineage>
        <taxon>Eukaryota</taxon>
        <taxon>Metazoa</taxon>
        <taxon>Chordata</taxon>
        <taxon>Craniata</taxon>
        <taxon>Vertebrata</taxon>
        <taxon>Euteleostomi</taxon>
        <taxon>Actinopterygii</taxon>
        <taxon>Neopterygii</taxon>
        <taxon>Teleostei</taxon>
        <taxon>Neoteleostei</taxon>
        <taxon>Acanthomorphata</taxon>
        <taxon>Ovalentaria</taxon>
        <taxon>Atherinomorphae</taxon>
        <taxon>Cyprinodontiformes</taxon>
        <taxon>Goodeidae</taxon>
        <taxon>Crenichthys</taxon>
    </lineage>
</organism>
<sequence>MDGWPSRWSVGGNDAATLWRKGITKEMAGSVSGKGARRAAWRTEVFKSERRKEEREVTEIDAEPSLSSNPALSALRWCRETPPPPIPLLYE</sequence>
<evidence type="ECO:0000313" key="2">
    <source>
        <dbReference type="Proteomes" id="UP001311232"/>
    </source>
</evidence>
<dbReference type="Proteomes" id="UP001311232">
    <property type="component" value="Unassembled WGS sequence"/>
</dbReference>
<name>A0AAV9SN23_9TELE</name>
<reference evidence="1 2" key="1">
    <citation type="submission" date="2021-06" db="EMBL/GenBank/DDBJ databases">
        <authorList>
            <person name="Palmer J.M."/>
        </authorList>
    </citation>
    <scope>NUCLEOTIDE SEQUENCE [LARGE SCALE GENOMIC DNA]</scope>
    <source>
        <strain evidence="1 2">MEX-2019</strain>
        <tissue evidence="1">Muscle</tissue>
    </source>
</reference>
<feature type="non-terminal residue" evidence="1">
    <location>
        <position position="91"/>
    </location>
</feature>
<proteinExistence type="predicted"/>
<keyword evidence="2" id="KW-1185">Reference proteome</keyword>
<dbReference type="EMBL" id="JAHHUM010000253">
    <property type="protein sequence ID" value="KAK5621992.1"/>
    <property type="molecule type" value="Genomic_DNA"/>
</dbReference>
<dbReference type="AlphaFoldDB" id="A0AAV9SN23"/>
<accession>A0AAV9SN23</accession>
<evidence type="ECO:0000313" key="1">
    <source>
        <dbReference type="EMBL" id="KAK5621992.1"/>
    </source>
</evidence>
<gene>
    <name evidence="1" type="ORF">CRENBAI_013080</name>
</gene>